<feature type="domain" description="LTD" evidence="2">
    <location>
        <begin position="7"/>
        <end position="128"/>
    </location>
</feature>
<dbReference type="Proteomes" id="UP000034329">
    <property type="component" value="Unassembled WGS sequence"/>
</dbReference>
<proteinExistence type="predicted"/>
<evidence type="ECO:0000313" key="3">
    <source>
        <dbReference type="EMBL" id="KKU09144.1"/>
    </source>
</evidence>
<evidence type="ECO:0000256" key="1">
    <source>
        <dbReference type="SAM" id="MobiDB-lite"/>
    </source>
</evidence>
<gene>
    <name evidence="3" type="ORF">UX13_C0048G0001</name>
</gene>
<dbReference type="PROSITE" id="PS51841">
    <property type="entry name" value="LTD"/>
    <property type="match status" value="1"/>
</dbReference>
<comment type="caution">
    <text evidence="3">The sequence shown here is derived from an EMBL/GenBank/DDBJ whole genome shotgun (WGS) entry which is preliminary data.</text>
</comment>
<name>A0A0G1MLV4_9BACT</name>
<feature type="region of interest" description="Disordered" evidence="1">
    <location>
        <begin position="127"/>
        <end position="230"/>
    </location>
</feature>
<evidence type="ECO:0000259" key="2">
    <source>
        <dbReference type="PROSITE" id="PS51841"/>
    </source>
</evidence>
<protein>
    <submittedName>
        <fullName evidence="3">Putative cell surface glycoprotein</fullName>
    </submittedName>
</protein>
<feature type="non-terminal residue" evidence="3">
    <location>
        <position position="1"/>
    </location>
</feature>
<accession>A0A0G1MLV4</accession>
<organism evidence="3 4">
    <name type="scientific">Candidatus Woesebacteria bacterium GW2011_GWB1_45_5</name>
    <dbReference type="NCBI Taxonomy" id="1618581"/>
    <lineage>
        <taxon>Bacteria</taxon>
        <taxon>Candidatus Woeseibacteriota</taxon>
    </lineage>
</organism>
<reference evidence="3 4" key="1">
    <citation type="journal article" date="2015" name="Nature">
        <title>rRNA introns, odd ribosomes, and small enigmatic genomes across a large radiation of phyla.</title>
        <authorList>
            <person name="Brown C.T."/>
            <person name="Hug L.A."/>
            <person name="Thomas B.C."/>
            <person name="Sharon I."/>
            <person name="Castelle C.J."/>
            <person name="Singh A."/>
            <person name="Wilkins M.J."/>
            <person name="Williams K.H."/>
            <person name="Banfield J.F."/>
        </authorList>
    </citation>
    <scope>NUCLEOTIDE SEQUENCE [LARGE SCALE GENOMIC DNA]</scope>
</reference>
<evidence type="ECO:0000313" key="4">
    <source>
        <dbReference type="Proteomes" id="UP000034329"/>
    </source>
</evidence>
<dbReference type="AlphaFoldDB" id="A0A0G1MLV4"/>
<dbReference type="InterPro" id="IPR001322">
    <property type="entry name" value="Lamin_tail_dom"/>
</dbReference>
<feature type="compositionally biased region" description="Pro residues" evidence="1">
    <location>
        <begin position="141"/>
        <end position="159"/>
    </location>
</feature>
<dbReference type="SUPFAM" id="SSF74853">
    <property type="entry name" value="Lamin A/C globular tail domain"/>
    <property type="match status" value="1"/>
</dbReference>
<feature type="compositionally biased region" description="Pro residues" evidence="1">
    <location>
        <begin position="169"/>
        <end position="187"/>
    </location>
</feature>
<dbReference type="InterPro" id="IPR036415">
    <property type="entry name" value="Lamin_tail_dom_sf"/>
</dbReference>
<sequence>LLFLFPSSISAQVIINEFSSFDSSGDWVELYAIENTDISGWILRDAAASKMETIPDGTAIGPSGFYVVEVGNRLNVDGDIVKLLMPDDVTIVNQIPYGSEGGVCAPGQGGSVGRVDNGNVVERFAAPTKGLTNTGAQLNPCPTPTPSPTRSPTPTPDPTQAPATAPTATPAPTPTKTPIPTKTPSPKPTKTASPSPEVLGEEATPDISPTQEAETATPVPERDERKIPVLPVVLIVAGS</sequence>
<dbReference type="EMBL" id="LCLA01000048">
    <property type="protein sequence ID" value="KKU09144.1"/>
    <property type="molecule type" value="Genomic_DNA"/>
</dbReference>